<evidence type="ECO:0000256" key="5">
    <source>
        <dbReference type="PROSITE-ProRule" id="PRU00560"/>
    </source>
</evidence>
<dbReference type="NCBIfam" id="NF041464">
    <property type="entry name" value="HelD_BACSU"/>
    <property type="match status" value="1"/>
</dbReference>
<dbReference type="AlphaFoldDB" id="A0AA44QEU5"/>
<evidence type="ECO:0000256" key="3">
    <source>
        <dbReference type="ARBA" id="ARBA00022806"/>
    </source>
</evidence>
<dbReference type="PANTHER" id="PTHR11070:SF17">
    <property type="entry name" value="DNA HELICASE IV"/>
    <property type="match status" value="1"/>
</dbReference>
<dbReference type="GO" id="GO:0043138">
    <property type="term" value="F:3'-5' DNA helicase activity"/>
    <property type="evidence" value="ECO:0007669"/>
    <property type="project" value="UniProtKB-EC"/>
</dbReference>
<dbReference type="Pfam" id="PF13538">
    <property type="entry name" value="UvrD_C_2"/>
    <property type="match status" value="1"/>
</dbReference>
<dbReference type="RefSeq" id="WP_098523684.1">
    <property type="nucleotide sequence ID" value="NZ_NUYJ01000127.1"/>
</dbReference>
<feature type="binding site" evidence="5">
    <location>
        <begin position="233"/>
        <end position="240"/>
    </location>
    <ligand>
        <name>ATP</name>
        <dbReference type="ChEBI" id="CHEBI:30616"/>
    </ligand>
</feature>
<dbReference type="PROSITE" id="PS51198">
    <property type="entry name" value="UVRD_HELICASE_ATP_BIND"/>
    <property type="match status" value="1"/>
</dbReference>
<evidence type="ECO:0000259" key="6">
    <source>
        <dbReference type="PROSITE" id="PS51198"/>
    </source>
</evidence>
<sequence length="786" mass="92099">MKKTSQEWKNEQHRVEDVVGKIEKHIDTLEHYTSATTKDVVQIRKHFWDDVTVNVDTTEDAIETAASIKQQAELLSEREQSHRHAYNQLKGLKRLQQSPYFGRVDFLEDGEKSEDAIYLGIHSFYDEQTEQFLVYDWRAPISSLYYDYSVGRAKYVAPNDTISGEMTLKRQYVIRNGQIISMFDTGVTIGDKLLQEVLGNNANTQMKSIVSTIQKEQNQIIRNEKSRLLVVQGAAGSGKTSAALQRVAYLLYRYRDTLHADQIVLFSPNSMFNSYVSTVLPELGEDNMKQTTFQEYLESHIDKKFELEDPFTQMEYVLTRMEEKNYETRLEGIKYKASTDFIEVVDQYVAYLQREGMLFKDIKFRGNVLISKEQMKEKFYEFDSSIRIPNRIKLISEWLLKEVRKQEKIERKELWVEEEIQLLDKETYAKVYHQLQREEEHSNGSFDDFEREQKMLAAIVVKEHFKPLKRRVKNLRFIHTLALYIQLFKDPAFAKQLVEEHKLSQRWNEICKETIENIQNLYMSYEDATPYLYLKDQLEEVQKNTSVQHIFIDEAQDYSAFQYAFLKRIFPHTKMTILGDYNQTIYEHASENEFSQLSTLYGEELSERIVLKRSYRSTKQIIEFTKQLITDGDEIEPFQRNGNKPIIMEVEGKAALHHKVTEQIQQLQRDGHKTIAVICKTAEESEEAYHALQASLQVRLIKKETSSFDEGVLIVPSYLSKGVEFDAVIIYDASKKIYSRESERKLFYTACTRAMHELYIYSVGEINAFLRSVHITKTHSSAVESD</sequence>
<comment type="caution">
    <text evidence="7">The sequence shown here is derived from an EMBL/GenBank/DDBJ whole genome shotgun (WGS) entry which is preliminary data.</text>
</comment>
<gene>
    <name evidence="7" type="ORF">COK38_00725</name>
</gene>
<evidence type="ECO:0000256" key="2">
    <source>
        <dbReference type="ARBA" id="ARBA00022801"/>
    </source>
</evidence>
<organism evidence="7 8">
    <name type="scientific">Bacillus cereus</name>
    <dbReference type="NCBI Taxonomy" id="1396"/>
    <lineage>
        <taxon>Bacteria</taxon>
        <taxon>Bacillati</taxon>
        <taxon>Bacillota</taxon>
        <taxon>Bacilli</taxon>
        <taxon>Bacillales</taxon>
        <taxon>Bacillaceae</taxon>
        <taxon>Bacillus</taxon>
        <taxon>Bacillus cereus group</taxon>
    </lineage>
</organism>
<feature type="domain" description="UvrD-like helicase ATP-binding" evidence="6">
    <location>
        <begin position="212"/>
        <end position="618"/>
    </location>
</feature>
<dbReference type="Gene3D" id="3.40.50.300">
    <property type="entry name" value="P-loop containing nucleotide triphosphate hydrolases"/>
    <property type="match status" value="3"/>
</dbReference>
<dbReference type="GO" id="GO:0005829">
    <property type="term" value="C:cytosol"/>
    <property type="evidence" value="ECO:0007669"/>
    <property type="project" value="TreeGrafter"/>
</dbReference>
<dbReference type="GO" id="GO:0005524">
    <property type="term" value="F:ATP binding"/>
    <property type="evidence" value="ECO:0007669"/>
    <property type="project" value="UniProtKB-UniRule"/>
</dbReference>
<keyword evidence="3 5" id="KW-0347">Helicase</keyword>
<dbReference type="GO" id="GO:0003677">
    <property type="term" value="F:DNA binding"/>
    <property type="evidence" value="ECO:0007669"/>
    <property type="project" value="InterPro"/>
</dbReference>
<dbReference type="InterPro" id="IPR027417">
    <property type="entry name" value="P-loop_NTPase"/>
</dbReference>
<dbReference type="GO" id="GO:0016787">
    <property type="term" value="F:hydrolase activity"/>
    <property type="evidence" value="ECO:0007669"/>
    <property type="project" value="UniProtKB-UniRule"/>
</dbReference>
<protein>
    <submittedName>
        <fullName evidence="7">Helicase</fullName>
    </submittedName>
</protein>
<keyword evidence="4 5" id="KW-0067">ATP-binding</keyword>
<reference evidence="7 8" key="1">
    <citation type="submission" date="2017-09" db="EMBL/GenBank/DDBJ databases">
        <title>Large-scale bioinformatics analysis of Bacillus genomes uncovers conserved roles of natural products in bacterial physiology.</title>
        <authorList>
            <consortium name="Agbiome Team Llc"/>
            <person name="Bleich R.M."/>
            <person name="Grubbs K.J."/>
            <person name="Santa Maria K.C."/>
            <person name="Allen S.E."/>
            <person name="Farag S."/>
            <person name="Shank E.A."/>
            <person name="Bowers A."/>
        </authorList>
    </citation>
    <scope>NUCLEOTIDE SEQUENCE [LARGE SCALE GENOMIC DNA]</scope>
    <source>
        <strain evidence="7 8">AFS067272</strain>
    </source>
</reference>
<evidence type="ECO:0000256" key="1">
    <source>
        <dbReference type="ARBA" id="ARBA00022741"/>
    </source>
</evidence>
<dbReference type="Proteomes" id="UP000226357">
    <property type="component" value="Unassembled WGS sequence"/>
</dbReference>
<evidence type="ECO:0000313" key="7">
    <source>
        <dbReference type="EMBL" id="PFS08042.1"/>
    </source>
</evidence>
<dbReference type="InterPro" id="IPR000212">
    <property type="entry name" value="DNA_helicase_UvrD/REP"/>
</dbReference>
<name>A0AA44QEU5_BACCE</name>
<dbReference type="Pfam" id="PF00580">
    <property type="entry name" value="UvrD-helicase"/>
    <property type="match status" value="1"/>
</dbReference>
<keyword evidence="2 5" id="KW-0378">Hydrolase</keyword>
<dbReference type="SUPFAM" id="SSF52540">
    <property type="entry name" value="P-loop containing nucleoside triphosphate hydrolases"/>
    <property type="match status" value="1"/>
</dbReference>
<evidence type="ECO:0000313" key="8">
    <source>
        <dbReference type="Proteomes" id="UP000226357"/>
    </source>
</evidence>
<dbReference type="InterPro" id="IPR027785">
    <property type="entry name" value="UvrD-like_helicase_C"/>
</dbReference>
<dbReference type="InterPro" id="IPR048228">
    <property type="entry name" value="HelD_bacillota"/>
</dbReference>
<dbReference type="InterPro" id="IPR014016">
    <property type="entry name" value="UvrD-like_ATP-bd"/>
</dbReference>
<dbReference type="EMBL" id="NVBO01000006">
    <property type="protein sequence ID" value="PFS08042.1"/>
    <property type="molecule type" value="Genomic_DNA"/>
</dbReference>
<proteinExistence type="predicted"/>
<evidence type="ECO:0000256" key="4">
    <source>
        <dbReference type="ARBA" id="ARBA00022840"/>
    </source>
</evidence>
<accession>A0AA44QEU5</accession>
<keyword evidence="1 5" id="KW-0547">Nucleotide-binding</keyword>
<dbReference type="PANTHER" id="PTHR11070">
    <property type="entry name" value="UVRD / RECB / PCRA DNA HELICASE FAMILY MEMBER"/>
    <property type="match status" value="1"/>
</dbReference>
<dbReference type="GO" id="GO:0000725">
    <property type="term" value="P:recombinational repair"/>
    <property type="evidence" value="ECO:0007669"/>
    <property type="project" value="TreeGrafter"/>
</dbReference>